<proteinExistence type="inferred from homology"/>
<organism evidence="7 8">
    <name type="scientific">Corynespora cassiicola Philippines</name>
    <dbReference type="NCBI Taxonomy" id="1448308"/>
    <lineage>
        <taxon>Eukaryota</taxon>
        <taxon>Fungi</taxon>
        <taxon>Dikarya</taxon>
        <taxon>Ascomycota</taxon>
        <taxon>Pezizomycotina</taxon>
        <taxon>Dothideomycetes</taxon>
        <taxon>Pleosporomycetidae</taxon>
        <taxon>Pleosporales</taxon>
        <taxon>Corynesporascaceae</taxon>
        <taxon>Corynespora</taxon>
    </lineage>
</organism>
<evidence type="ECO:0000256" key="4">
    <source>
        <dbReference type="ARBA" id="ARBA00022827"/>
    </source>
</evidence>
<dbReference type="InterPro" id="IPR036188">
    <property type="entry name" value="FAD/NAD-bd_sf"/>
</dbReference>
<sequence>MAGNTIVDPLIRLKYDEERQKRFRKDGERQFIDLDNADQFSYLAEDPWVDHASLNSKEPSVQDGGSYEYLILGAGYGALLYAARLIDSGVLAKDIRMVDTAGGFGGTWYWNRYPGLMCDIESYIYMPLLEATGYMPKNRYSYGPELREHADRIAAHYDMSQNALFRSRIVKQTWNDLEKVWKVDISEYRGPQYGSRNLHIAARLDKLKNLRVGILGTGATAVQAIPKLAEYAKHLYVFQRTPASCEVRNQRDTDPTEFKKISSEKGWQRKRQENFNYFVRGEALDLDLVQDGWCQMPSYSAVLGSSRKGIIQPQDIRSHLADLESMDFPRAQRLRERVDEIVKDKNTAKDLKSWYPTYCKRPTFHDEYLQTFNKPSVQLVKTAAHGIESATNNGIIVNGVEYPVDLMIFSTGFGLGAAKGTGSPAEACGIEIVGRNGITMPDKWSARGPATLHGLTTRNFPNLFFSGIAQTGTSLTRTLIFITGNISYILDISATHVAYIIRAAREAAGGKDFSIEPTEEIEEKWASESAERSNWFASHSTCTPSYINGYGAGGVVDGKPGEKDLKETIKAARKAPWGMGSQNYMLRLESWRESGKICEDLEIQT</sequence>
<evidence type="ECO:0000313" key="7">
    <source>
        <dbReference type="EMBL" id="PSN65698.1"/>
    </source>
</evidence>
<comment type="cofactor">
    <cofactor evidence="1">
        <name>FAD</name>
        <dbReference type="ChEBI" id="CHEBI:57692"/>
    </cofactor>
</comment>
<gene>
    <name evidence="7" type="ORF">BS50DRAFT_668207</name>
</gene>
<evidence type="ECO:0000256" key="2">
    <source>
        <dbReference type="ARBA" id="ARBA00010139"/>
    </source>
</evidence>
<accession>A0A2T2NKW3</accession>
<dbReference type="Gene3D" id="3.50.50.60">
    <property type="entry name" value="FAD/NAD(P)-binding domain"/>
    <property type="match status" value="2"/>
</dbReference>
<keyword evidence="3" id="KW-0285">Flavoprotein</keyword>
<name>A0A2T2NKW3_CORCC</name>
<dbReference type="PANTHER" id="PTHR43098">
    <property type="entry name" value="L-ORNITHINE N(5)-MONOOXYGENASE-RELATED"/>
    <property type="match status" value="1"/>
</dbReference>
<comment type="similarity">
    <text evidence="2">Belongs to the FAD-binding monooxygenase family.</text>
</comment>
<keyword evidence="5" id="KW-0521">NADP</keyword>
<dbReference type="AlphaFoldDB" id="A0A2T2NKW3"/>
<keyword evidence="6" id="KW-0560">Oxidoreductase</keyword>
<dbReference type="GO" id="GO:0016491">
    <property type="term" value="F:oxidoreductase activity"/>
    <property type="evidence" value="ECO:0007669"/>
    <property type="project" value="UniProtKB-KW"/>
</dbReference>
<protein>
    <submittedName>
        <fullName evidence="7">FAD/NAD(P)-binding domain-containing protein</fullName>
    </submittedName>
</protein>
<keyword evidence="4" id="KW-0274">FAD</keyword>
<reference evidence="7 8" key="1">
    <citation type="journal article" date="2018" name="Front. Microbiol.">
        <title>Genome-Wide Analysis of Corynespora cassiicola Leaf Fall Disease Putative Effectors.</title>
        <authorList>
            <person name="Lopez D."/>
            <person name="Ribeiro S."/>
            <person name="Label P."/>
            <person name="Fumanal B."/>
            <person name="Venisse J.S."/>
            <person name="Kohler A."/>
            <person name="de Oliveira R.R."/>
            <person name="Labutti K."/>
            <person name="Lipzen A."/>
            <person name="Lail K."/>
            <person name="Bauer D."/>
            <person name="Ohm R.A."/>
            <person name="Barry K.W."/>
            <person name="Spatafora J."/>
            <person name="Grigoriev I.V."/>
            <person name="Martin F.M."/>
            <person name="Pujade-Renaud V."/>
        </authorList>
    </citation>
    <scope>NUCLEOTIDE SEQUENCE [LARGE SCALE GENOMIC DNA]</scope>
    <source>
        <strain evidence="7 8">Philippines</strain>
    </source>
</reference>
<evidence type="ECO:0000256" key="1">
    <source>
        <dbReference type="ARBA" id="ARBA00001974"/>
    </source>
</evidence>
<dbReference type="SUPFAM" id="SSF51905">
    <property type="entry name" value="FAD/NAD(P)-binding domain"/>
    <property type="match status" value="2"/>
</dbReference>
<dbReference type="OrthoDB" id="66881at2759"/>
<evidence type="ECO:0000256" key="3">
    <source>
        <dbReference type="ARBA" id="ARBA00022630"/>
    </source>
</evidence>
<evidence type="ECO:0000256" key="5">
    <source>
        <dbReference type="ARBA" id="ARBA00022857"/>
    </source>
</evidence>
<keyword evidence="8" id="KW-1185">Reference proteome</keyword>
<evidence type="ECO:0000313" key="8">
    <source>
        <dbReference type="Proteomes" id="UP000240883"/>
    </source>
</evidence>
<dbReference type="InterPro" id="IPR050775">
    <property type="entry name" value="FAD-binding_Monooxygenases"/>
</dbReference>
<dbReference type="EMBL" id="KZ678136">
    <property type="protein sequence ID" value="PSN65698.1"/>
    <property type="molecule type" value="Genomic_DNA"/>
</dbReference>
<dbReference type="PANTHER" id="PTHR43098:SF2">
    <property type="entry name" value="FAD-BINDING MONOOXYGENASE AUSB-RELATED"/>
    <property type="match status" value="1"/>
</dbReference>
<dbReference type="Proteomes" id="UP000240883">
    <property type="component" value="Unassembled WGS sequence"/>
</dbReference>
<evidence type="ECO:0000256" key="6">
    <source>
        <dbReference type="ARBA" id="ARBA00023002"/>
    </source>
</evidence>